<dbReference type="HOGENOM" id="CLU_183003_1_0_3"/>
<evidence type="ECO:0000313" key="1">
    <source>
        <dbReference type="EMBL" id="ABW32165.1"/>
    </source>
</evidence>
<geneLocation type="plasmid" evidence="1 2">
    <name>pREB3</name>
</geneLocation>
<proteinExistence type="predicted"/>
<dbReference type="AlphaFoldDB" id="A8ZMW6"/>
<organism evidence="1 2">
    <name type="scientific">Acaryochloris marina (strain MBIC 11017)</name>
    <dbReference type="NCBI Taxonomy" id="329726"/>
    <lineage>
        <taxon>Bacteria</taxon>
        <taxon>Bacillati</taxon>
        <taxon>Cyanobacteriota</taxon>
        <taxon>Cyanophyceae</taxon>
        <taxon>Acaryochloridales</taxon>
        <taxon>Acaryochloridaceae</taxon>
        <taxon>Acaryochloris</taxon>
    </lineage>
</organism>
<dbReference type="OrthoDB" id="517056at2"/>
<dbReference type="KEGG" id="amr:AM1_C0232"/>
<sequence>MSPPLLRRLWQMIEELPQHSLDKLDDSGLVTWVLSHLERRQHLKTEERKAVEGYLNTHMMLIRDVSDSLMA</sequence>
<name>A8ZMW6_ACAM1</name>
<evidence type="ECO:0000313" key="2">
    <source>
        <dbReference type="Proteomes" id="UP000000268"/>
    </source>
</evidence>
<gene>
    <name evidence="1" type="ordered locus">AM1_C0232</name>
</gene>
<dbReference type="Proteomes" id="UP000000268">
    <property type="component" value="Plasmid pREB3"/>
</dbReference>
<dbReference type="EMBL" id="CP000840">
    <property type="protein sequence ID" value="ABW32165.1"/>
    <property type="molecule type" value="Genomic_DNA"/>
</dbReference>
<protein>
    <submittedName>
        <fullName evidence="1">Uncharacterized protein</fullName>
    </submittedName>
</protein>
<accession>A8ZMW6</accession>
<reference evidence="1 2" key="1">
    <citation type="journal article" date="2008" name="Proc. Natl. Acad. Sci. U.S.A.">
        <title>Niche adaptation and genome expansion in the chlorophyll d-producing cyanobacterium Acaryochloris marina.</title>
        <authorList>
            <person name="Swingley W.D."/>
            <person name="Chen M."/>
            <person name="Cheung P.C."/>
            <person name="Conrad A.L."/>
            <person name="Dejesa L.C."/>
            <person name="Hao J."/>
            <person name="Honchak B.M."/>
            <person name="Karbach L.E."/>
            <person name="Kurdoglu A."/>
            <person name="Lahiri S."/>
            <person name="Mastrian S.D."/>
            <person name="Miyashita H."/>
            <person name="Page L."/>
            <person name="Ramakrishna P."/>
            <person name="Satoh S."/>
            <person name="Sattley W.M."/>
            <person name="Shimada Y."/>
            <person name="Taylor H.L."/>
            <person name="Tomo T."/>
            <person name="Tsuchiya T."/>
            <person name="Wang Z.T."/>
            <person name="Raymond J."/>
            <person name="Mimuro M."/>
            <person name="Blankenship R.E."/>
            <person name="Touchman J.W."/>
        </authorList>
    </citation>
    <scope>NUCLEOTIDE SEQUENCE [LARGE SCALE GENOMIC DNA]</scope>
    <source>
        <strain evidence="2">MBIC 11017</strain>
        <plasmid evidence="2">Plasmid pREB3</plasmid>
    </source>
</reference>
<dbReference type="RefSeq" id="WP_012167481.1">
    <property type="nucleotide sequence ID" value="NC_009928.1"/>
</dbReference>
<keyword evidence="1" id="KW-0614">Plasmid</keyword>
<keyword evidence="2" id="KW-1185">Reference proteome</keyword>